<organism evidence="10 11">
    <name type="scientific">Sulfobacillus harzensis</name>
    <dbReference type="NCBI Taxonomy" id="2729629"/>
    <lineage>
        <taxon>Bacteria</taxon>
        <taxon>Bacillati</taxon>
        <taxon>Bacillota</taxon>
        <taxon>Clostridia</taxon>
        <taxon>Eubacteriales</taxon>
        <taxon>Clostridiales Family XVII. Incertae Sedis</taxon>
        <taxon>Sulfobacillus</taxon>
    </lineage>
</organism>
<protein>
    <recommendedName>
        <fullName evidence="9">Sec-independent protein translocase protein TatA</fullName>
    </recommendedName>
</protein>
<evidence type="ECO:0000256" key="6">
    <source>
        <dbReference type="ARBA" id="ARBA00022989"/>
    </source>
</evidence>
<dbReference type="InterPro" id="IPR006312">
    <property type="entry name" value="TatA/E"/>
</dbReference>
<evidence type="ECO:0000256" key="7">
    <source>
        <dbReference type="ARBA" id="ARBA00023010"/>
    </source>
</evidence>
<comment type="subunit">
    <text evidence="9">Forms a complex with TatC.</text>
</comment>
<evidence type="ECO:0000256" key="3">
    <source>
        <dbReference type="ARBA" id="ARBA00022475"/>
    </source>
</evidence>
<dbReference type="Proteomes" id="UP000533476">
    <property type="component" value="Unassembled WGS sequence"/>
</dbReference>
<accession>A0A7Y0L507</accession>
<evidence type="ECO:0000313" key="10">
    <source>
        <dbReference type="EMBL" id="NMP22811.1"/>
    </source>
</evidence>
<keyword evidence="4 9" id="KW-0812">Transmembrane</keyword>
<reference evidence="10 11" key="1">
    <citation type="submission" date="2020-04" db="EMBL/GenBank/DDBJ databases">
        <authorList>
            <person name="Zhang R."/>
            <person name="Schippers A."/>
        </authorList>
    </citation>
    <scope>NUCLEOTIDE SEQUENCE [LARGE SCALE GENOMIC DNA]</scope>
    <source>
        <strain evidence="10 11">DSM 109850</strain>
    </source>
</reference>
<feature type="transmembrane region" description="Helical" evidence="9">
    <location>
        <begin position="6"/>
        <end position="22"/>
    </location>
</feature>
<evidence type="ECO:0000256" key="4">
    <source>
        <dbReference type="ARBA" id="ARBA00022692"/>
    </source>
</evidence>
<keyword evidence="2 9" id="KW-0813">Transport</keyword>
<dbReference type="EMBL" id="JABBVZ010000031">
    <property type="protein sequence ID" value="NMP22811.1"/>
    <property type="molecule type" value="Genomic_DNA"/>
</dbReference>
<dbReference type="AlphaFoldDB" id="A0A7Y0L507"/>
<dbReference type="PANTHER" id="PTHR42982:SF1">
    <property type="entry name" value="SEC-INDEPENDENT PROTEIN TRANSLOCASE PROTEIN TATA"/>
    <property type="match status" value="1"/>
</dbReference>
<keyword evidence="11" id="KW-1185">Reference proteome</keyword>
<dbReference type="GO" id="GO:0043953">
    <property type="term" value="P:protein transport by the Tat complex"/>
    <property type="evidence" value="ECO:0007669"/>
    <property type="project" value="UniProtKB-UniRule"/>
</dbReference>
<evidence type="ECO:0000256" key="1">
    <source>
        <dbReference type="ARBA" id="ARBA00004162"/>
    </source>
</evidence>
<evidence type="ECO:0000256" key="9">
    <source>
        <dbReference type="HAMAP-Rule" id="MF_00236"/>
    </source>
</evidence>
<evidence type="ECO:0000256" key="2">
    <source>
        <dbReference type="ARBA" id="ARBA00022448"/>
    </source>
</evidence>
<sequence>MFDLFSPMHIIVLLIIVLLIFGPKRLPELGKGLGQTMKMFRDGQAGHEIKTDAVATVATEESAAPMDQTPGQ</sequence>
<evidence type="ECO:0000313" key="11">
    <source>
        <dbReference type="Proteomes" id="UP000533476"/>
    </source>
</evidence>
<dbReference type="GO" id="GO:0008320">
    <property type="term" value="F:protein transmembrane transporter activity"/>
    <property type="evidence" value="ECO:0007669"/>
    <property type="project" value="UniProtKB-UniRule"/>
</dbReference>
<evidence type="ECO:0000256" key="8">
    <source>
        <dbReference type="ARBA" id="ARBA00023136"/>
    </source>
</evidence>
<name>A0A7Y0L507_9FIRM</name>
<proteinExistence type="inferred from homology"/>
<comment type="similarity">
    <text evidence="9">Belongs to the TatA/E family.</text>
</comment>
<gene>
    <name evidence="9 10" type="primary">tatA</name>
    <name evidence="10" type="ORF">HIJ39_10665</name>
</gene>
<keyword evidence="7 9" id="KW-0811">Translocation</keyword>
<dbReference type="GO" id="GO:0033281">
    <property type="term" value="C:TAT protein transport complex"/>
    <property type="evidence" value="ECO:0007669"/>
    <property type="project" value="UniProtKB-UniRule"/>
</dbReference>
<evidence type="ECO:0000256" key="5">
    <source>
        <dbReference type="ARBA" id="ARBA00022927"/>
    </source>
</evidence>
<comment type="function">
    <text evidence="9">Part of the twin-arginine translocation (Tat) system that transports large folded proteins containing a characteristic twin-arginine motif in their signal peptide across membranes. TatA could form the protein-conducting channel of the Tat system.</text>
</comment>
<keyword evidence="8 9" id="KW-0472">Membrane</keyword>
<dbReference type="HAMAP" id="MF_00236">
    <property type="entry name" value="TatA_E"/>
    <property type="match status" value="1"/>
</dbReference>
<dbReference type="Pfam" id="PF02416">
    <property type="entry name" value="TatA_B_E"/>
    <property type="match status" value="1"/>
</dbReference>
<comment type="subcellular location">
    <subcellularLocation>
        <location evidence="1 9">Cell membrane</location>
        <topology evidence="1 9">Single-pass membrane protein</topology>
    </subcellularLocation>
</comment>
<dbReference type="NCBIfam" id="TIGR01411">
    <property type="entry name" value="tatAE"/>
    <property type="match status" value="1"/>
</dbReference>
<dbReference type="RefSeq" id="WP_169099476.1">
    <property type="nucleotide sequence ID" value="NZ_JABBVZ010000031.1"/>
</dbReference>
<keyword evidence="6 9" id="KW-1133">Transmembrane helix</keyword>
<dbReference type="InterPro" id="IPR003369">
    <property type="entry name" value="TatA/B/E"/>
</dbReference>
<keyword evidence="3 9" id="KW-1003">Cell membrane</keyword>
<dbReference type="PANTHER" id="PTHR42982">
    <property type="entry name" value="SEC-INDEPENDENT PROTEIN TRANSLOCASE PROTEIN TATA"/>
    <property type="match status" value="1"/>
</dbReference>
<dbReference type="Gene3D" id="1.20.5.3310">
    <property type="match status" value="1"/>
</dbReference>
<keyword evidence="5 9" id="KW-0653">Protein transport</keyword>
<comment type="caution">
    <text evidence="10">The sequence shown here is derived from an EMBL/GenBank/DDBJ whole genome shotgun (WGS) entry which is preliminary data.</text>
</comment>